<dbReference type="PANTHER" id="PTHR37781">
    <property type="entry name" value="TFIIH COMPLEX SUBUNIT"/>
    <property type="match status" value="1"/>
</dbReference>
<name>M7SPE7_EUTLA</name>
<feature type="compositionally biased region" description="Polar residues" evidence="1">
    <location>
        <begin position="322"/>
        <end position="331"/>
    </location>
</feature>
<dbReference type="EMBL" id="KB706711">
    <property type="protein sequence ID" value="EMR66092.1"/>
    <property type="molecule type" value="Genomic_DNA"/>
</dbReference>
<dbReference type="HOGENOM" id="CLU_709865_0_0_1"/>
<sequence>MCADLEEVVDVLWFSGTPSLQVPYLINVASALTTYLPSFRPPSPRPTFALLQKLDHCFASLLIGRDVKTRDPLPSFRGSASASASVAMAGLSRTDMVRVKSIADETRMLVAVVMSGEADVEDDGGGGSEDGYDDVGDGNNNVVTRLQRRARGRDGDDDRILDPFEDQIDPGEGVVYRLKPEDGDYGGFVADEETDDEEDDFSAAGAGVNIQKEDEEGEGMGGVEEEDEDDDQFVDVAQPKIIPKRKVNDDVDLSEREAEASDPKKRVKVKVEELEQQQQQQQQQRRGTPRDEDEDEDEDDDDSEGETLPNTTHTTTNPSNSGSIGAPSNGNRQQQQQLPPSQQRRDYEDNDTDDEEEEEEELHMNVAKVYSKTLTQLGKLLGQSIVVDT</sequence>
<feature type="compositionally biased region" description="Acidic residues" evidence="1">
    <location>
        <begin position="213"/>
        <end position="233"/>
    </location>
</feature>
<dbReference type="AlphaFoldDB" id="M7SPE7"/>
<dbReference type="GO" id="GO:0005675">
    <property type="term" value="C:transcription factor TFIIH holo complex"/>
    <property type="evidence" value="ECO:0007669"/>
    <property type="project" value="TreeGrafter"/>
</dbReference>
<evidence type="ECO:0000313" key="2">
    <source>
        <dbReference type="EMBL" id="EMR66092.1"/>
    </source>
</evidence>
<dbReference type="OrthoDB" id="5420410at2759"/>
<feature type="compositionally biased region" description="Low complexity" evidence="1">
    <location>
        <begin position="307"/>
        <end position="321"/>
    </location>
</feature>
<evidence type="ECO:0000313" key="3">
    <source>
        <dbReference type="Proteomes" id="UP000012174"/>
    </source>
</evidence>
<feature type="compositionally biased region" description="Acidic residues" evidence="1">
    <location>
        <begin position="348"/>
        <end position="361"/>
    </location>
</feature>
<dbReference type="InterPro" id="IPR031349">
    <property type="entry name" value="Tfb6"/>
</dbReference>
<feature type="compositionally biased region" description="Acidic residues" evidence="1">
    <location>
        <begin position="190"/>
        <end position="201"/>
    </location>
</feature>
<feature type="compositionally biased region" description="Low complexity" evidence="1">
    <location>
        <begin position="332"/>
        <end position="342"/>
    </location>
</feature>
<proteinExistence type="predicted"/>
<feature type="compositionally biased region" description="Basic and acidic residues" evidence="1">
    <location>
        <begin position="246"/>
        <end position="273"/>
    </location>
</feature>
<evidence type="ECO:0000256" key="1">
    <source>
        <dbReference type="SAM" id="MobiDB-lite"/>
    </source>
</evidence>
<feature type="compositionally biased region" description="Acidic residues" evidence="1">
    <location>
        <begin position="291"/>
        <end position="305"/>
    </location>
</feature>
<dbReference type="Pfam" id="PF17110">
    <property type="entry name" value="TFB6"/>
    <property type="match status" value="1"/>
</dbReference>
<keyword evidence="3" id="KW-1185">Reference proteome</keyword>
<feature type="region of interest" description="Disordered" evidence="1">
    <location>
        <begin position="187"/>
        <end position="363"/>
    </location>
</feature>
<dbReference type="PANTHER" id="PTHR37781:SF1">
    <property type="entry name" value="ADR380WP"/>
    <property type="match status" value="1"/>
</dbReference>
<reference evidence="3" key="1">
    <citation type="journal article" date="2013" name="Genome Announc.">
        <title>Draft genome sequence of the grapevine dieback fungus Eutypa lata UCR-EL1.</title>
        <authorList>
            <person name="Blanco-Ulate B."/>
            <person name="Rolshausen P.E."/>
            <person name="Cantu D."/>
        </authorList>
    </citation>
    <scope>NUCLEOTIDE SEQUENCE [LARGE SCALE GENOMIC DNA]</scope>
    <source>
        <strain evidence="3">UCR-EL1</strain>
    </source>
</reference>
<feature type="region of interest" description="Disordered" evidence="1">
    <location>
        <begin position="118"/>
        <end position="140"/>
    </location>
</feature>
<gene>
    <name evidence="2" type="ORF">UCREL1_6928</name>
</gene>
<organism evidence="2 3">
    <name type="scientific">Eutypa lata (strain UCR-EL1)</name>
    <name type="common">Grapevine dieback disease fungus</name>
    <name type="synonym">Eutypa armeniacae</name>
    <dbReference type="NCBI Taxonomy" id="1287681"/>
    <lineage>
        <taxon>Eukaryota</taxon>
        <taxon>Fungi</taxon>
        <taxon>Dikarya</taxon>
        <taxon>Ascomycota</taxon>
        <taxon>Pezizomycotina</taxon>
        <taxon>Sordariomycetes</taxon>
        <taxon>Xylariomycetidae</taxon>
        <taxon>Xylariales</taxon>
        <taxon>Diatrypaceae</taxon>
        <taxon>Eutypa</taxon>
    </lineage>
</organism>
<dbReference type="Proteomes" id="UP000012174">
    <property type="component" value="Unassembled WGS sequence"/>
</dbReference>
<protein>
    <submittedName>
        <fullName evidence="2">Putative meiotic recombination protein dmc1 protein</fullName>
    </submittedName>
</protein>
<dbReference type="eggNOG" id="ENOG502QZN7">
    <property type="taxonomic scope" value="Eukaryota"/>
</dbReference>
<dbReference type="KEGG" id="ela:UCREL1_6928"/>
<feature type="compositionally biased region" description="Acidic residues" evidence="1">
    <location>
        <begin position="118"/>
        <end position="136"/>
    </location>
</feature>
<accession>M7SPE7</accession>